<gene>
    <name evidence="1" type="ORF">BDM02DRAFT_3086224</name>
</gene>
<proteinExistence type="predicted"/>
<reference evidence="1" key="1">
    <citation type="submission" date="2019-10" db="EMBL/GenBank/DDBJ databases">
        <authorList>
            <consortium name="DOE Joint Genome Institute"/>
            <person name="Kuo A."/>
            <person name="Miyauchi S."/>
            <person name="Kiss E."/>
            <person name="Drula E."/>
            <person name="Kohler A."/>
            <person name="Sanchez-Garcia M."/>
            <person name="Andreopoulos B."/>
            <person name="Barry K.W."/>
            <person name="Bonito G."/>
            <person name="Buee M."/>
            <person name="Carver A."/>
            <person name="Chen C."/>
            <person name="Cichocki N."/>
            <person name="Clum A."/>
            <person name="Culley D."/>
            <person name="Crous P.W."/>
            <person name="Fauchery L."/>
            <person name="Girlanda M."/>
            <person name="Hayes R."/>
            <person name="Keri Z."/>
            <person name="Labutti K."/>
            <person name="Lipzen A."/>
            <person name="Lombard V."/>
            <person name="Magnuson J."/>
            <person name="Maillard F."/>
            <person name="Morin E."/>
            <person name="Murat C."/>
            <person name="Nolan M."/>
            <person name="Ohm R."/>
            <person name="Pangilinan J."/>
            <person name="Pereira M."/>
            <person name="Perotto S."/>
            <person name="Peter M."/>
            <person name="Riley R."/>
            <person name="Sitrit Y."/>
            <person name="Stielow B."/>
            <person name="Szollosi G."/>
            <person name="Zifcakova L."/>
            <person name="Stursova M."/>
            <person name="Spatafora J.W."/>
            <person name="Tedersoo L."/>
            <person name="Vaario L.-M."/>
            <person name="Yamada A."/>
            <person name="Yan M."/>
            <person name="Wang P."/>
            <person name="Xu J."/>
            <person name="Bruns T."/>
            <person name="Baldrian P."/>
            <person name="Vilgalys R."/>
            <person name="Henrissat B."/>
            <person name="Grigoriev I.V."/>
            <person name="Hibbett D."/>
            <person name="Nagy L.G."/>
            <person name="Martin F.M."/>
        </authorList>
    </citation>
    <scope>NUCLEOTIDE SEQUENCE</scope>
    <source>
        <strain evidence="1">P2</strain>
    </source>
</reference>
<comment type="caution">
    <text evidence="1">The sequence shown here is derived from an EMBL/GenBank/DDBJ whole genome shotgun (WGS) entry which is preliminary data.</text>
</comment>
<evidence type="ECO:0000313" key="2">
    <source>
        <dbReference type="Proteomes" id="UP000886501"/>
    </source>
</evidence>
<accession>A0ACB6ZW17</accession>
<dbReference type="Proteomes" id="UP000886501">
    <property type="component" value="Unassembled WGS sequence"/>
</dbReference>
<dbReference type="EMBL" id="MU117962">
    <property type="protein sequence ID" value="KAF9654010.1"/>
    <property type="molecule type" value="Genomic_DNA"/>
</dbReference>
<organism evidence="1 2">
    <name type="scientific">Thelephora ganbajun</name>
    <name type="common">Ganba fungus</name>
    <dbReference type="NCBI Taxonomy" id="370292"/>
    <lineage>
        <taxon>Eukaryota</taxon>
        <taxon>Fungi</taxon>
        <taxon>Dikarya</taxon>
        <taxon>Basidiomycota</taxon>
        <taxon>Agaricomycotina</taxon>
        <taxon>Agaricomycetes</taxon>
        <taxon>Thelephorales</taxon>
        <taxon>Thelephoraceae</taxon>
        <taxon>Thelephora</taxon>
    </lineage>
</organism>
<feature type="non-terminal residue" evidence="1">
    <location>
        <position position="100"/>
    </location>
</feature>
<sequence length="100" mass="11609">MHKRSRSRSSDGSSHFSGPSDKTHYDQESEGESAAVPAPPQKRRREEKKHQCPYCKKLFHRPVSLGVHINTHTGDKPYTCPFPNCSRQFNVNSNMRRHYR</sequence>
<protein>
    <submittedName>
        <fullName evidence="1">Uncharacterized protein</fullName>
    </submittedName>
</protein>
<evidence type="ECO:0000313" key="1">
    <source>
        <dbReference type="EMBL" id="KAF9654010.1"/>
    </source>
</evidence>
<reference evidence="1" key="2">
    <citation type="journal article" date="2020" name="Nat. Commun.">
        <title>Large-scale genome sequencing of mycorrhizal fungi provides insights into the early evolution of symbiotic traits.</title>
        <authorList>
            <person name="Miyauchi S."/>
            <person name="Kiss E."/>
            <person name="Kuo A."/>
            <person name="Drula E."/>
            <person name="Kohler A."/>
            <person name="Sanchez-Garcia M."/>
            <person name="Morin E."/>
            <person name="Andreopoulos B."/>
            <person name="Barry K.W."/>
            <person name="Bonito G."/>
            <person name="Buee M."/>
            <person name="Carver A."/>
            <person name="Chen C."/>
            <person name="Cichocki N."/>
            <person name="Clum A."/>
            <person name="Culley D."/>
            <person name="Crous P.W."/>
            <person name="Fauchery L."/>
            <person name="Girlanda M."/>
            <person name="Hayes R.D."/>
            <person name="Keri Z."/>
            <person name="LaButti K."/>
            <person name="Lipzen A."/>
            <person name="Lombard V."/>
            <person name="Magnuson J."/>
            <person name="Maillard F."/>
            <person name="Murat C."/>
            <person name="Nolan M."/>
            <person name="Ohm R.A."/>
            <person name="Pangilinan J."/>
            <person name="Pereira M.F."/>
            <person name="Perotto S."/>
            <person name="Peter M."/>
            <person name="Pfister S."/>
            <person name="Riley R."/>
            <person name="Sitrit Y."/>
            <person name="Stielow J.B."/>
            <person name="Szollosi G."/>
            <person name="Zifcakova L."/>
            <person name="Stursova M."/>
            <person name="Spatafora J.W."/>
            <person name="Tedersoo L."/>
            <person name="Vaario L.M."/>
            <person name="Yamada A."/>
            <person name="Yan M."/>
            <person name="Wang P."/>
            <person name="Xu J."/>
            <person name="Bruns T."/>
            <person name="Baldrian P."/>
            <person name="Vilgalys R."/>
            <person name="Dunand C."/>
            <person name="Henrissat B."/>
            <person name="Grigoriev I.V."/>
            <person name="Hibbett D."/>
            <person name="Nagy L.G."/>
            <person name="Martin F.M."/>
        </authorList>
    </citation>
    <scope>NUCLEOTIDE SEQUENCE</scope>
    <source>
        <strain evidence="1">P2</strain>
    </source>
</reference>
<keyword evidence="2" id="KW-1185">Reference proteome</keyword>
<name>A0ACB6ZW17_THEGA</name>